<proteinExistence type="predicted"/>
<gene>
    <name evidence="2" type="ORF">AAW51_1095</name>
</gene>
<dbReference type="AlphaFoldDB" id="A0A0G3BKA1"/>
<name>A0A0G3BKA1_9BURK</name>
<dbReference type="STRING" id="413882.AAW51_1095"/>
<evidence type="ECO:0000313" key="2">
    <source>
        <dbReference type="EMBL" id="AKJ27786.1"/>
    </source>
</evidence>
<accession>A0A0G3BKA1</accession>
<sequence length="166" mass="18496">MSLPRPRRLGKVVCRGDAWGVEWVLKRNCSLSPAQLGLVYASLCVLSLVIASCFWALGARWVMPFAWVELIGLGAALLAYARHAGDSERIALQDGRLRVERHDGSREVCVEFQQAWVRVEPQRGDDALVLLSGQGRQVEVGRHLRPELRRNLAEELRTALCGRALA</sequence>
<dbReference type="KEGG" id="pbh:AAW51_1095"/>
<evidence type="ECO:0000313" key="3">
    <source>
        <dbReference type="Proteomes" id="UP000035352"/>
    </source>
</evidence>
<feature type="transmembrane region" description="Helical" evidence="1">
    <location>
        <begin position="63"/>
        <end position="81"/>
    </location>
</feature>
<keyword evidence="1" id="KW-0812">Transmembrane</keyword>
<keyword evidence="1" id="KW-0472">Membrane</keyword>
<dbReference type="RefSeq" id="WP_047193794.1">
    <property type="nucleotide sequence ID" value="NZ_CP011371.1"/>
</dbReference>
<dbReference type="Pfam" id="PF10003">
    <property type="entry name" value="DUF2244"/>
    <property type="match status" value="1"/>
</dbReference>
<reference evidence="2 3" key="1">
    <citation type="submission" date="2015-05" db="EMBL/GenBank/DDBJ databases">
        <authorList>
            <person name="Tang B."/>
            <person name="Yu Y."/>
        </authorList>
    </citation>
    <scope>NUCLEOTIDE SEQUENCE [LARGE SCALE GENOMIC DNA]</scope>
    <source>
        <strain evidence="2 3">DSM 7029</strain>
    </source>
</reference>
<keyword evidence="1" id="KW-1133">Transmembrane helix</keyword>
<dbReference type="OrthoDB" id="9091577at2"/>
<protein>
    <submittedName>
        <fullName evidence="2">Membrane protein</fullName>
    </submittedName>
</protein>
<dbReference type="EMBL" id="CP011371">
    <property type="protein sequence ID" value="AKJ27786.1"/>
    <property type="molecule type" value="Genomic_DNA"/>
</dbReference>
<keyword evidence="3" id="KW-1185">Reference proteome</keyword>
<dbReference type="Proteomes" id="UP000035352">
    <property type="component" value="Chromosome"/>
</dbReference>
<dbReference type="InterPro" id="IPR019253">
    <property type="entry name" value="DUF2244_TM"/>
</dbReference>
<organism evidence="2 3">
    <name type="scientific">Caldimonas brevitalea</name>
    <dbReference type="NCBI Taxonomy" id="413882"/>
    <lineage>
        <taxon>Bacteria</taxon>
        <taxon>Pseudomonadati</taxon>
        <taxon>Pseudomonadota</taxon>
        <taxon>Betaproteobacteria</taxon>
        <taxon>Burkholderiales</taxon>
        <taxon>Sphaerotilaceae</taxon>
        <taxon>Caldimonas</taxon>
    </lineage>
</organism>
<evidence type="ECO:0000256" key="1">
    <source>
        <dbReference type="SAM" id="Phobius"/>
    </source>
</evidence>
<feature type="transmembrane region" description="Helical" evidence="1">
    <location>
        <begin position="36"/>
        <end position="57"/>
    </location>
</feature>